<keyword evidence="2" id="KW-1185">Reference proteome</keyword>
<evidence type="ECO:0000313" key="2">
    <source>
        <dbReference type="Proteomes" id="UP000002255"/>
    </source>
</evidence>
<evidence type="ECO:0000313" key="1">
    <source>
        <dbReference type="EMBL" id="ACZ29982.1"/>
    </source>
</evidence>
<dbReference type="SUPFAM" id="SSF55961">
    <property type="entry name" value="Bet v1-like"/>
    <property type="match status" value="1"/>
</dbReference>
<dbReference type="CDD" id="cd07820">
    <property type="entry name" value="SRPBCC_3"/>
    <property type="match status" value="1"/>
</dbReference>
<sequence length="161" mass="17373">MPRLRLETFVPGATPADCFALSLSVDAHAASLAHSGERAVGGVTSGELRLGDTVTWRAVHFGIPFRMTAAVTAYEAPYRFVDEQVAGPFARWRHEHLFTAVDGGTLMVDVADFAAPLGAIGRAVDVLVLERYMTRLLRRRNAWLAERLAGAVQRGGRAGAV</sequence>
<dbReference type="Gene3D" id="3.30.530.20">
    <property type="match status" value="1"/>
</dbReference>
<dbReference type="eggNOG" id="COG4276">
    <property type="taxonomic scope" value="Bacteria"/>
</dbReference>
<protein>
    <recommendedName>
        <fullName evidence="3">Cyclase/dehydrase</fullName>
    </recommendedName>
</protein>
<name>D1BYQ7_XYLCX</name>
<dbReference type="AlphaFoldDB" id="D1BYQ7"/>
<reference evidence="1 2" key="2">
    <citation type="journal article" date="2010" name="Stand. Genomic Sci.">
        <title>Complete genome sequence of Xylanimonas cellulosilytica type strain (XIL07).</title>
        <authorList>
            <person name="Foster B."/>
            <person name="Pukall R."/>
            <person name="Abt B."/>
            <person name="Nolan M."/>
            <person name="Glavina Del Rio T."/>
            <person name="Chen F."/>
            <person name="Lucas S."/>
            <person name="Tice H."/>
            <person name="Pitluck S."/>
            <person name="Cheng J.-F."/>
            <person name="Chertkov O."/>
            <person name="Brettin T."/>
            <person name="Han C."/>
            <person name="Detter J.C."/>
            <person name="Bruce D."/>
            <person name="Goodwin L."/>
            <person name="Ivanova N."/>
            <person name="Mavromatis K."/>
            <person name="Pati A."/>
            <person name="Mikhailova N."/>
            <person name="Chen A."/>
            <person name="Palaniappan K."/>
            <person name="Land M."/>
            <person name="Hauser L."/>
            <person name="Chang Y.-J."/>
            <person name="Jeffries C.D."/>
            <person name="Chain P."/>
            <person name="Rohde M."/>
            <person name="Goeker M."/>
            <person name="Bristow J."/>
            <person name="Eisen J.A."/>
            <person name="Markowitz V."/>
            <person name="Hugenholtz P."/>
            <person name="Kyrpides N.C."/>
            <person name="Klenk H.-P."/>
            <person name="Lapidus A."/>
        </authorList>
    </citation>
    <scope>NUCLEOTIDE SEQUENCE [LARGE SCALE GENOMIC DNA]</scope>
    <source>
        <strain evidence="2">DSM 15894 / CECT 5975 / LMG 20990 / XIL07</strain>
    </source>
</reference>
<accession>D1BYQ7</accession>
<dbReference type="STRING" id="446471.Xcel_0951"/>
<dbReference type="EMBL" id="CP001821">
    <property type="protein sequence ID" value="ACZ29982.1"/>
    <property type="molecule type" value="Genomic_DNA"/>
</dbReference>
<dbReference type="HOGENOM" id="CLU_112936_0_0_11"/>
<dbReference type="RefSeq" id="WP_012877724.1">
    <property type="nucleotide sequence ID" value="NC_013530.1"/>
</dbReference>
<dbReference type="KEGG" id="xce:Xcel_0951"/>
<organism evidence="1 2">
    <name type="scientific">Xylanimonas cellulosilytica (strain DSM 15894 / JCM 12276 / CECT 5975 / KCTC 9989 / LMG 20990 / NBRC 107835 / XIL07)</name>
    <dbReference type="NCBI Taxonomy" id="446471"/>
    <lineage>
        <taxon>Bacteria</taxon>
        <taxon>Bacillati</taxon>
        <taxon>Actinomycetota</taxon>
        <taxon>Actinomycetes</taxon>
        <taxon>Micrococcales</taxon>
        <taxon>Promicromonosporaceae</taxon>
        <taxon>Xylanimonas</taxon>
    </lineage>
</organism>
<reference evidence="2" key="1">
    <citation type="submission" date="2009-11" db="EMBL/GenBank/DDBJ databases">
        <title>The complete chromosome of Xylanimonas cellulosilytica DSM 15894.</title>
        <authorList>
            <consortium name="US DOE Joint Genome Institute (JGI-PGF)"/>
            <person name="Lucas S."/>
            <person name="Copeland A."/>
            <person name="Lapidus A."/>
            <person name="Glavina del Rio T."/>
            <person name="Dalin E."/>
            <person name="Tice H."/>
            <person name="Bruce D."/>
            <person name="Goodwin L."/>
            <person name="Pitluck S."/>
            <person name="Kyrpides N."/>
            <person name="Mavromatis K."/>
            <person name="Ivanova N."/>
            <person name="Mikhailova N."/>
            <person name="Foster B."/>
            <person name="Clum A."/>
            <person name="Brettin T."/>
            <person name="Detter J.C."/>
            <person name="Han C."/>
            <person name="Larimer F."/>
            <person name="Land M."/>
            <person name="Hauser L."/>
            <person name="Markowitz V."/>
            <person name="Cheng J.F."/>
            <person name="Hugenholtz P."/>
            <person name="Woyke T."/>
            <person name="Wu D."/>
            <person name="Gehrich-Schroeter G."/>
            <person name="Schneider S."/>
            <person name="Pukall S.R."/>
            <person name="Klenk H.P."/>
            <person name="Eisen J.A."/>
        </authorList>
    </citation>
    <scope>NUCLEOTIDE SEQUENCE [LARGE SCALE GENOMIC DNA]</scope>
    <source>
        <strain evidence="2">DSM 15894 / CECT 5975 / LMG 20990 / XIL07</strain>
    </source>
</reference>
<gene>
    <name evidence="1" type="ordered locus">Xcel_0951</name>
</gene>
<dbReference type="Proteomes" id="UP000002255">
    <property type="component" value="Chromosome"/>
</dbReference>
<proteinExistence type="predicted"/>
<dbReference type="InterPro" id="IPR023393">
    <property type="entry name" value="START-like_dom_sf"/>
</dbReference>
<evidence type="ECO:0008006" key="3">
    <source>
        <dbReference type="Google" id="ProtNLM"/>
    </source>
</evidence>